<keyword evidence="4 10" id="KW-0812">Transmembrane</keyword>
<dbReference type="Pfam" id="PF13439">
    <property type="entry name" value="Glyco_transf_4"/>
    <property type="match status" value="1"/>
</dbReference>
<dbReference type="FunFam" id="3.40.50.2000:FF:000210">
    <property type="entry name" value="Alpha-1,3/1,6-mannosyltransferase ALG2"/>
    <property type="match status" value="1"/>
</dbReference>
<keyword evidence="7 10" id="KW-0472">Membrane</keyword>
<evidence type="ECO:0000256" key="1">
    <source>
        <dbReference type="ARBA" id="ARBA00004922"/>
    </source>
</evidence>
<comment type="catalytic activity">
    <reaction evidence="9 10">
        <text>an alpha-D-Man-(1-&gt;3)-beta-D-Man-(1-&gt;4)-beta-D-GlcNAc-(1-&gt;4)-alpha-D-GlcNAc-diphospho-di-trans,poly-cis-dolichol + GDP-alpha-D-mannose = an alpha-D-Man-(1-&gt;3)-[alpha-D-Man-(1-&gt;6)]-beta-D-Man-(1-&gt;4)-beta-D-GlcNAc-(1-&gt;4)-alpha-D-GlcNAc-diphospho-di-trans,poly-cis-dolichol + GDP + H(+)</text>
        <dbReference type="Rhea" id="RHEA:29519"/>
        <dbReference type="Rhea" id="RHEA-COMP:19513"/>
        <dbReference type="Rhea" id="RHEA-COMP:19515"/>
        <dbReference type="ChEBI" id="CHEBI:15378"/>
        <dbReference type="ChEBI" id="CHEBI:57527"/>
        <dbReference type="ChEBI" id="CHEBI:58189"/>
        <dbReference type="ChEBI" id="CHEBI:132510"/>
        <dbReference type="ChEBI" id="CHEBI:132511"/>
        <dbReference type="EC" id="2.4.1.257"/>
    </reaction>
    <physiologicalReaction direction="left-to-right" evidence="9 10">
        <dbReference type="Rhea" id="RHEA:29520"/>
    </physiologicalReaction>
</comment>
<dbReference type="PANTHER" id="PTHR45918:SF1">
    <property type="entry name" value="ALPHA-1,3_1,6-MANNOSYLTRANSFERASE ALG2"/>
    <property type="match status" value="1"/>
</dbReference>
<dbReference type="InterPro" id="IPR028098">
    <property type="entry name" value="Glyco_trans_4-like_N"/>
</dbReference>
<dbReference type="Pfam" id="PF00534">
    <property type="entry name" value="Glycos_transf_1"/>
    <property type="match status" value="1"/>
</dbReference>
<dbReference type="GO" id="GO:0102704">
    <property type="term" value="F:GDP-Man:Man(2)GlcNAc(2)-PP-Dol alpha-1,6-mannosyltransferase activity"/>
    <property type="evidence" value="ECO:0007669"/>
    <property type="project" value="UniProtKB-UniRule"/>
</dbReference>
<dbReference type="SUPFAM" id="SSF53756">
    <property type="entry name" value="UDP-Glycosyltransferase/glycogen phosphorylase"/>
    <property type="match status" value="1"/>
</dbReference>
<organism evidence="13">
    <name type="scientific">Mucochytrium quahogii</name>
    <dbReference type="NCBI Taxonomy" id="96639"/>
    <lineage>
        <taxon>Eukaryota</taxon>
        <taxon>Sar</taxon>
        <taxon>Stramenopiles</taxon>
        <taxon>Bigyra</taxon>
        <taxon>Labyrinthulomycetes</taxon>
        <taxon>Thraustochytrida</taxon>
        <taxon>Thraustochytriidae</taxon>
        <taxon>Mucochytrium</taxon>
    </lineage>
</organism>
<comment type="pathway">
    <text evidence="1 10">Protein modification; protein glycosylation.</text>
</comment>
<sequence length="459" mass="51316">MGGKRVWFVHPDLGIGGAEMLVVNAAVALENLGYQVEIFTAHHDEAHCFAETKSDGRLAGKVKVYGDWIPRTLFGRFHVVCAMLRMIWVSLVITYKSIVQGDKPDVVFCDQVSHLVPLLTRGTGAPVVFYCHFPDKLLCVDRGSFLKRLYRLPIDWWEEASTGAADTVVVNSKFTASVFRESFSSLVHVPLGVLYPAIELAQFDRKLNNTETKLANDGMPTGYLEHIKKFGKDAVIFLSINRFERKKNLLLAIEAMNKLKTDSTLLSNKEFERTHLIMAGGYDNRLEENVRYMQELVDLVSTYKLERKVSFLKSFTNDQRLVLIKMARCVIYTPDNEHFGIVPIEAMYCGVPVLAVASGGPLESVSHEQSGFLEKQEPAKFAARMATLAQDQALAKKMGTQGTKMVREKFSLSAFGADLEKIIRDSLEVHKERGGGGTLLLPLLVFSCLVVLLSGYLIR</sequence>
<evidence type="ECO:0000256" key="4">
    <source>
        <dbReference type="ARBA" id="ARBA00022692"/>
    </source>
</evidence>
<evidence type="ECO:0000256" key="6">
    <source>
        <dbReference type="ARBA" id="ARBA00022989"/>
    </source>
</evidence>
<dbReference type="UniPathway" id="UPA00378"/>
<comment type="catalytic activity">
    <reaction evidence="8 10">
        <text>a beta-D-Man-(1-&gt;4)-beta-D-GlcNAc-(1-&gt;4)-alpha-D-GlcNAc-diphospho-di-trans,poly-cis-dolichol + GDP-alpha-D-mannose = an alpha-D-Man-(1-&gt;3)-beta-D-Man-(1-&gt;4)-beta-D-GlcNAc-(1-&gt;4)-alpha-D-GlcNAc-diphospho-di-trans,poly-cis-dolichol + GDP + H(+)</text>
        <dbReference type="Rhea" id="RHEA:29515"/>
        <dbReference type="Rhea" id="RHEA-COMP:19511"/>
        <dbReference type="Rhea" id="RHEA-COMP:19513"/>
        <dbReference type="ChEBI" id="CHEBI:15378"/>
        <dbReference type="ChEBI" id="CHEBI:57527"/>
        <dbReference type="ChEBI" id="CHEBI:58189"/>
        <dbReference type="ChEBI" id="CHEBI:58472"/>
        <dbReference type="ChEBI" id="CHEBI:132510"/>
        <dbReference type="EC" id="2.4.1.132"/>
    </reaction>
    <physiologicalReaction direction="left-to-right" evidence="8 10">
        <dbReference type="Rhea" id="RHEA:29516"/>
    </physiologicalReaction>
</comment>
<dbReference type="EC" id="2.4.1.132" evidence="10"/>
<keyword evidence="3 10" id="KW-0808">Transferase</keyword>
<keyword evidence="6 10" id="KW-1133">Transmembrane helix</keyword>
<proteinExistence type="inferred from homology"/>
<dbReference type="InterPro" id="IPR001296">
    <property type="entry name" value="Glyco_trans_1"/>
</dbReference>
<gene>
    <name evidence="13" type="ORF">QSP1433_LOCUS5101</name>
</gene>
<comment type="similarity">
    <text evidence="10">Belongs to the glycosyltransferase group 1 family.</text>
</comment>
<evidence type="ECO:0000256" key="5">
    <source>
        <dbReference type="ARBA" id="ARBA00022824"/>
    </source>
</evidence>
<accession>A0A7S2RMS0</accession>
<evidence type="ECO:0000256" key="10">
    <source>
        <dbReference type="RuleBase" id="RU367136"/>
    </source>
</evidence>
<evidence type="ECO:0000256" key="8">
    <source>
        <dbReference type="ARBA" id="ARBA00045103"/>
    </source>
</evidence>
<comment type="function">
    <text evidence="10">Mannosylates Man(2)GlcNAc(2)-dolichol diphosphate and Man(1)GlcNAc(2)-dolichol diphosphate to form Man(3)GlcNAc(2)-dolichol diphosphate.</text>
</comment>
<keyword evidence="5" id="KW-0256">Endoplasmic reticulum</keyword>
<dbReference type="CDD" id="cd03805">
    <property type="entry name" value="GT4_ALG2-like"/>
    <property type="match status" value="1"/>
</dbReference>
<comment type="subcellular location">
    <subcellularLocation>
        <location evidence="10">Endoplasmic reticulum membrane</location>
        <topology evidence="10">Single-pass membrane protein</topology>
    </subcellularLocation>
</comment>
<dbReference type="EMBL" id="HBHK01008238">
    <property type="protein sequence ID" value="CAD9675539.1"/>
    <property type="molecule type" value="Transcribed_RNA"/>
</dbReference>
<dbReference type="EC" id="2.4.1.257" evidence="10"/>
<dbReference type="GO" id="GO:0004378">
    <property type="term" value="F:GDP-Man:Man(1)GlcNAc(2)-PP-Dol alpha-1,3-mannosyltransferase activity"/>
    <property type="evidence" value="ECO:0007669"/>
    <property type="project" value="UniProtKB-UniRule"/>
</dbReference>
<feature type="domain" description="Glycosyl transferase family 1" evidence="11">
    <location>
        <begin position="230"/>
        <end position="404"/>
    </location>
</feature>
<name>A0A7S2RMS0_9STRA</name>
<dbReference type="PANTHER" id="PTHR45918">
    <property type="entry name" value="ALPHA-1,3/1,6-MANNOSYLTRANSFERASE ALG2"/>
    <property type="match status" value="1"/>
</dbReference>
<evidence type="ECO:0000256" key="2">
    <source>
        <dbReference type="ARBA" id="ARBA00022676"/>
    </source>
</evidence>
<evidence type="ECO:0000256" key="7">
    <source>
        <dbReference type="ARBA" id="ARBA00023136"/>
    </source>
</evidence>
<dbReference type="AlphaFoldDB" id="A0A7S2RMS0"/>
<feature type="domain" description="Glycosyltransferase subfamily 4-like N-terminal" evidence="12">
    <location>
        <begin position="15"/>
        <end position="186"/>
    </location>
</feature>
<evidence type="ECO:0000256" key="9">
    <source>
        <dbReference type="ARBA" id="ARBA00045104"/>
    </source>
</evidence>
<dbReference type="InterPro" id="IPR027054">
    <property type="entry name" value="ALG2"/>
</dbReference>
<protein>
    <recommendedName>
        <fullName evidence="10">Alpha-1,3/1,6-mannosyltransferase ALG2</fullName>
        <ecNumber evidence="10">2.4.1.132</ecNumber>
        <ecNumber evidence="10">2.4.1.257</ecNumber>
    </recommendedName>
    <alternativeName>
        <fullName evidence="10">GDP-Man:Man(1)GlcNAc(2)-PP-Dol alpha-1,3-mannosyltransferase</fullName>
    </alternativeName>
</protein>
<evidence type="ECO:0000259" key="12">
    <source>
        <dbReference type="Pfam" id="PF13439"/>
    </source>
</evidence>
<dbReference type="GO" id="GO:0005789">
    <property type="term" value="C:endoplasmic reticulum membrane"/>
    <property type="evidence" value="ECO:0007669"/>
    <property type="project" value="UniProtKB-SubCell"/>
</dbReference>
<evidence type="ECO:0000259" key="11">
    <source>
        <dbReference type="Pfam" id="PF00534"/>
    </source>
</evidence>
<evidence type="ECO:0000256" key="3">
    <source>
        <dbReference type="ARBA" id="ARBA00022679"/>
    </source>
</evidence>
<feature type="transmembrane region" description="Helical" evidence="10">
    <location>
        <begin position="439"/>
        <end position="458"/>
    </location>
</feature>
<dbReference type="Gene3D" id="3.40.50.2000">
    <property type="entry name" value="Glycogen Phosphorylase B"/>
    <property type="match status" value="2"/>
</dbReference>
<keyword evidence="2 10" id="KW-0328">Glycosyltransferase</keyword>
<evidence type="ECO:0000313" key="13">
    <source>
        <dbReference type="EMBL" id="CAD9675539.1"/>
    </source>
</evidence>
<reference evidence="13" key="1">
    <citation type="submission" date="2021-01" db="EMBL/GenBank/DDBJ databases">
        <authorList>
            <person name="Corre E."/>
            <person name="Pelletier E."/>
            <person name="Niang G."/>
            <person name="Scheremetjew M."/>
            <person name="Finn R."/>
            <person name="Kale V."/>
            <person name="Holt S."/>
            <person name="Cochrane G."/>
            <person name="Meng A."/>
            <person name="Brown T."/>
            <person name="Cohen L."/>
        </authorList>
    </citation>
    <scope>NUCLEOTIDE SEQUENCE</scope>
    <source>
        <strain evidence="13">NY070348D</strain>
    </source>
</reference>